<protein>
    <submittedName>
        <fullName evidence="1">Uncharacterized protein</fullName>
    </submittedName>
</protein>
<dbReference type="AlphaFoldDB" id="A0A9P0G8H4"/>
<evidence type="ECO:0000313" key="1">
    <source>
        <dbReference type="EMBL" id="CAH1103818.1"/>
    </source>
</evidence>
<evidence type="ECO:0000313" key="2">
    <source>
        <dbReference type="Proteomes" id="UP001153636"/>
    </source>
</evidence>
<organism evidence="1 2">
    <name type="scientific">Psylliodes chrysocephalus</name>
    <dbReference type="NCBI Taxonomy" id="3402493"/>
    <lineage>
        <taxon>Eukaryota</taxon>
        <taxon>Metazoa</taxon>
        <taxon>Ecdysozoa</taxon>
        <taxon>Arthropoda</taxon>
        <taxon>Hexapoda</taxon>
        <taxon>Insecta</taxon>
        <taxon>Pterygota</taxon>
        <taxon>Neoptera</taxon>
        <taxon>Endopterygota</taxon>
        <taxon>Coleoptera</taxon>
        <taxon>Polyphaga</taxon>
        <taxon>Cucujiformia</taxon>
        <taxon>Chrysomeloidea</taxon>
        <taxon>Chrysomelidae</taxon>
        <taxon>Galerucinae</taxon>
        <taxon>Alticini</taxon>
        <taxon>Psylliodes</taxon>
    </lineage>
</organism>
<sequence>MQCRTFCHPENRCCPNHLGNGVFSDEALGLIRLQATPRSLSILECEALINLLTERVSALEKQSCMFDFNSQNMEDEDYKCLTGLNRAQFNTLAEHNDDIKSRKNLNKKNCIALFLVKLRVDLSQKVLEMMFGMKPKQQPRVSEIFQDVLVLLTNNFVPRHLGYGHITREDYAQLHSTTISNRLCRVPS</sequence>
<name>A0A9P0G8H4_9CUCU</name>
<proteinExistence type="predicted"/>
<reference evidence="1" key="1">
    <citation type="submission" date="2022-01" db="EMBL/GenBank/DDBJ databases">
        <authorList>
            <person name="King R."/>
        </authorList>
    </citation>
    <scope>NUCLEOTIDE SEQUENCE</scope>
</reference>
<dbReference type="OrthoDB" id="10049726at2759"/>
<accession>A0A9P0G8H4</accession>
<dbReference type="Proteomes" id="UP001153636">
    <property type="component" value="Chromosome 15"/>
</dbReference>
<dbReference type="EMBL" id="OV651827">
    <property type="protein sequence ID" value="CAH1103818.1"/>
    <property type="molecule type" value="Genomic_DNA"/>
</dbReference>
<gene>
    <name evidence="1" type="ORF">PSYICH_LOCUS4958</name>
</gene>
<keyword evidence="2" id="KW-1185">Reference proteome</keyword>